<evidence type="ECO:0000313" key="3">
    <source>
        <dbReference type="Proteomes" id="UP001165065"/>
    </source>
</evidence>
<evidence type="ECO:0000256" key="1">
    <source>
        <dbReference type="SAM" id="MobiDB-lite"/>
    </source>
</evidence>
<dbReference type="OrthoDB" id="206393at2759"/>
<dbReference type="Proteomes" id="UP001165065">
    <property type="component" value="Unassembled WGS sequence"/>
</dbReference>
<protein>
    <submittedName>
        <fullName evidence="2">Uncharacterized protein</fullName>
    </submittedName>
</protein>
<comment type="caution">
    <text evidence="2">The sequence shown here is derived from an EMBL/GenBank/DDBJ whole genome shotgun (WGS) entry which is preliminary data.</text>
</comment>
<dbReference type="EMBL" id="BRYA01000494">
    <property type="protein sequence ID" value="GMI19428.1"/>
    <property type="molecule type" value="Genomic_DNA"/>
</dbReference>
<keyword evidence="3" id="KW-1185">Reference proteome</keyword>
<sequence length="261" mass="28788">MMLPRIIKDGSKKDAKELPIPHLNFGSVGDSLGNGEISSSQPVQPFTTTLATQPEGGVSLIGLSNGVFTVNIHAKARNLVSSLRVLNETVGSTQERVTGTSIVSMKASFVEMKMCLESTLTVLLGVIEKLHGHSDIEHLEIQETGGVMESRQCHLYESLSLHLPPDLIQDAGSSFPSDSRKSSSESKAKNDEIKAEVNRMDSWNRQQSYIPSEETLRRISEQNEMLKSWCPSLRVPRAMPKRDRRGTTSPPNNHRKVSVKV</sequence>
<dbReference type="AlphaFoldDB" id="A0A9W7FVM7"/>
<feature type="compositionally biased region" description="Basic and acidic residues" evidence="1">
    <location>
        <begin position="178"/>
        <end position="197"/>
    </location>
</feature>
<proteinExistence type="predicted"/>
<accession>A0A9W7FVM7</accession>
<reference evidence="3" key="1">
    <citation type="journal article" date="2023" name="Commun. Biol.">
        <title>Genome analysis of Parmales, the sister group of diatoms, reveals the evolutionary specialization of diatoms from phago-mixotrophs to photoautotrophs.</title>
        <authorList>
            <person name="Ban H."/>
            <person name="Sato S."/>
            <person name="Yoshikawa S."/>
            <person name="Yamada K."/>
            <person name="Nakamura Y."/>
            <person name="Ichinomiya M."/>
            <person name="Sato N."/>
            <person name="Blanc-Mathieu R."/>
            <person name="Endo H."/>
            <person name="Kuwata A."/>
            <person name="Ogata H."/>
        </authorList>
    </citation>
    <scope>NUCLEOTIDE SEQUENCE [LARGE SCALE GENOMIC DNA]</scope>
</reference>
<feature type="region of interest" description="Disordered" evidence="1">
    <location>
        <begin position="232"/>
        <end position="261"/>
    </location>
</feature>
<feature type="region of interest" description="Disordered" evidence="1">
    <location>
        <begin position="170"/>
        <end position="197"/>
    </location>
</feature>
<name>A0A9W7FVM7_9STRA</name>
<evidence type="ECO:0000313" key="2">
    <source>
        <dbReference type="EMBL" id="GMI19428.1"/>
    </source>
</evidence>
<gene>
    <name evidence="2" type="ORF">TrCOL_g8281</name>
</gene>
<organism evidence="2 3">
    <name type="scientific">Triparma columacea</name>
    <dbReference type="NCBI Taxonomy" id="722753"/>
    <lineage>
        <taxon>Eukaryota</taxon>
        <taxon>Sar</taxon>
        <taxon>Stramenopiles</taxon>
        <taxon>Ochrophyta</taxon>
        <taxon>Bolidophyceae</taxon>
        <taxon>Parmales</taxon>
        <taxon>Triparmaceae</taxon>
        <taxon>Triparma</taxon>
    </lineage>
</organism>